<dbReference type="EMBL" id="LT630003">
    <property type="protein sequence ID" value="SEU03030.1"/>
    <property type="molecule type" value="Genomic_DNA"/>
</dbReference>
<sequence length="202" mass="22513">MKRIFGMVLMLFMVNLTLTGCGKDAVTAPGPSLPQGDRADSVQYGTAGSEQYDPESTEDFDINTYPSDSFEPTTEQFQDDRAGSTNSTGFDIDLTKLSSTMVFSEVYNMMISPEEYMGKTIKAEGIFQVYQDSNNNNFYALVIADATACCQQGLELIWDGDLTYPDDYPDENSEIEITGVYQSYIEEGNTYYYVQVNDVKAV</sequence>
<dbReference type="RefSeq" id="WP_100043373.1">
    <property type="nucleotide sequence ID" value="NZ_LT630003.1"/>
</dbReference>
<feature type="compositionally biased region" description="Acidic residues" evidence="1">
    <location>
        <begin position="52"/>
        <end position="61"/>
    </location>
</feature>
<feature type="signal peptide" evidence="2">
    <location>
        <begin position="1"/>
        <end position="20"/>
    </location>
</feature>
<evidence type="ECO:0000313" key="4">
    <source>
        <dbReference type="Proteomes" id="UP000198970"/>
    </source>
</evidence>
<reference evidence="3 4" key="1">
    <citation type="submission" date="2016-10" db="EMBL/GenBank/DDBJ databases">
        <authorList>
            <person name="Varghese N."/>
            <person name="Submissions S."/>
        </authorList>
    </citation>
    <scope>NUCLEOTIDE SEQUENCE [LARGE SCALE GENOMIC DNA]</scope>
    <source>
        <strain evidence="3 4">ATCC 19403</strain>
    </source>
</reference>
<evidence type="ECO:0000256" key="1">
    <source>
        <dbReference type="SAM" id="MobiDB-lite"/>
    </source>
</evidence>
<protein>
    <recommendedName>
        <fullName evidence="5">Lipoprotein</fullName>
    </recommendedName>
</protein>
<keyword evidence="4" id="KW-1185">Reference proteome</keyword>
<dbReference type="Proteomes" id="UP000198970">
    <property type="component" value="Chromosome I"/>
</dbReference>
<proteinExistence type="predicted"/>
<feature type="chain" id="PRO_5046838957" description="Lipoprotein" evidence="2">
    <location>
        <begin position="21"/>
        <end position="202"/>
    </location>
</feature>
<gene>
    <name evidence="3" type="ORF">SAMN02745906_4153</name>
</gene>
<accession>A0ABY1CHC0</accession>
<feature type="region of interest" description="Disordered" evidence="1">
    <location>
        <begin position="28"/>
        <end position="86"/>
    </location>
</feature>
<evidence type="ECO:0000313" key="3">
    <source>
        <dbReference type="EMBL" id="SEU03030.1"/>
    </source>
</evidence>
<feature type="compositionally biased region" description="Polar residues" evidence="1">
    <location>
        <begin position="64"/>
        <end position="76"/>
    </location>
</feature>
<keyword evidence="2" id="KW-0732">Signal</keyword>
<organism evidence="3 4">
    <name type="scientific">Lacrimispora sphenoides JCM 1415</name>
    <dbReference type="NCBI Taxonomy" id="1297793"/>
    <lineage>
        <taxon>Bacteria</taxon>
        <taxon>Bacillati</taxon>
        <taxon>Bacillota</taxon>
        <taxon>Clostridia</taxon>
        <taxon>Lachnospirales</taxon>
        <taxon>Lachnospiraceae</taxon>
        <taxon>Lacrimispora</taxon>
    </lineage>
</organism>
<evidence type="ECO:0008006" key="5">
    <source>
        <dbReference type="Google" id="ProtNLM"/>
    </source>
</evidence>
<name>A0ABY1CHC0_9FIRM</name>
<evidence type="ECO:0000256" key="2">
    <source>
        <dbReference type="SAM" id="SignalP"/>
    </source>
</evidence>
<dbReference type="PROSITE" id="PS51257">
    <property type="entry name" value="PROKAR_LIPOPROTEIN"/>
    <property type="match status" value="1"/>
</dbReference>